<dbReference type="Pfam" id="PF03454">
    <property type="entry name" value="MoeA_C"/>
    <property type="match status" value="1"/>
</dbReference>
<protein>
    <recommendedName>
        <fullName evidence="7">Molybdopterin molybdenumtransferase</fullName>
        <ecNumber evidence="7">2.10.1.1</ecNumber>
    </recommendedName>
</protein>
<comment type="pathway">
    <text evidence="2 7">Cofactor biosynthesis; molybdopterin biosynthesis.</text>
</comment>
<dbReference type="GO" id="GO:0061599">
    <property type="term" value="F:molybdopterin molybdotransferase activity"/>
    <property type="evidence" value="ECO:0007669"/>
    <property type="project" value="UniProtKB-UniRule"/>
</dbReference>
<keyword evidence="10" id="KW-1185">Reference proteome</keyword>
<dbReference type="InterPro" id="IPR036135">
    <property type="entry name" value="MoeA_linker/N_sf"/>
</dbReference>
<dbReference type="UniPathway" id="UPA00344"/>
<dbReference type="GO" id="GO:0005829">
    <property type="term" value="C:cytosol"/>
    <property type="evidence" value="ECO:0007669"/>
    <property type="project" value="TreeGrafter"/>
</dbReference>
<sequence>MAASILRSYEEQRDWILSAITAFEPEAHDLAGGFAHLHGLYLAQDVHTAHPLPLWANSAMDGYAVRSLDTLGAPVELEVVGVVPAGSSEDPRLLPGQTVRIMTGAPLPTDADAVVKVEDTNGFDAHRARINVEISAGKNVRMRGEDRDAGALVARAGEQLTAARLSAAAAAGAVRLSVRRSPKVAVLVTGAELKAPGQDLGRGQIPESNSLLISGLLVESGITAATVKHCVDEPETVRQVLAELASTHDAVISTGGVGPGEYDVMRQVLADEPGVQSVRVRLRPGAPQCAGRMQAGAMIFALPGNPVSAAVGFELFARPALRAMQGAAELARPALRSQAVLGWKSPADRLQVLPVVFDENFGCAPAVKASQISHSVGGFGSAQGYALIPQGIERVEPGDSVEVIRLQP</sequence>
<organism evidence="9 10">
    <name type="scientific">Glutamicibacter uratoxydans</name>
    <name type="common">Arthrobacter uratoxydans</name>
    <dbReference type="NCBI Taxonomy" id="43667"/>
    <lineage>
        <taxon>Bacteria</taxon>
        <taxon>Bacillati</taxon>
        <taxon>Actinomycetota</taxon>
        <taxon>Actinomycetes</taxon>
        <taxon>Micrococcales</taxon>
        <taxon>Micrococcaceae</taxon>
        <taxon>Glutamicibacter</taxon>
    </lineage>
</organism>
<dbReference type="AlphaFoldDB" id="A0A4Y4DNP6"/>
<evidence type="ECO:0000256" key="7">
    <source>
        <dbReference type="RuleBase" id="RU365090"/>
    </source>
</evidence>
<evidence type="ECO:0000256" key="2">
    <source>
        <dbReference type="ARBA" id="ARBA00005046"/>
    </source>
</evidence>
<accession>A0A4Y4DNP6</accession>
<comment type="similarity">
    <text evidence="3 7">Belongs to the MoeA family.</text>
</comment>
<dbReference type="Gene3D" id="3.90.105.10">
    <property type="entry name" value="Molybdopterin biosynthesis moea protein, domain 2"/>
    <property type="match status" value="1"/>
</dbReference>
<keyword evidence="4 7" id="KW-0500">Molybdenum</keyword>
<dbReference type="OrthoDB" id="9804758at2"/>
<evidence type="ECO:0000313" key="10">
    <source>
        <dbReference type="Proteomes" id="UP000316612"/>
    </source>
</evidence>
<evidence type="ECO:0000259" key="8">
    <source>
        <dbReference type="SMART" id="SM00852"/>
    </source>
</evidence>
<comment type="function">
    <text evidence="1 7">Catalyzes the insertion of molybdate into adenylated molybdopterin with the concomitant release of AMP.</text>
</comment>
<gene>
    <name evidence="9" type="primary">moeA</name>
    <name evidence="9" type="ORF">AUR04nite_17690</name>
</gene>
<dbReference type="PANTHER" id="PTHR10192:SF5">
    <property type="entry name" value="GEPHYRIN"/>
    <property type="match status" value="1"/>
</dbReference>
<keyword evidence="5 7" id="KW-0501">Molybdenum cofactor biosynthesis</keyword>
<reference evidence="9 10" key="1">
    <citation type="submission" date="2019-06" db="EMBL/GenBank/DDBJ databases">
        <title>Whole genome shotgun sequence of Glutamicibacter uratoxydans NBRC 15515.</title>
        <authorList>
            <person name="Hosoyama A."/>
            <person name="Uohara A."/>
            <person name="Ohji S."/>
            <person name="Ichikawa N."/>
        </authorList>
    </citation>
    <scope>NUCLEOTIDE SEQUENCE [LARGE SCALE GENOMIC DNA]</scope>
    <source>
        <strain evidence="9 10">NBRC 15515</strain>
    </source>
</reference>
<dbReference type="Gene3D" id="2.40.340.10">
    <property type="entry name" value="MoeA, C-terminal, domain IV"/>
    <property type="match status" value="1"/>
</dbReference>
<name>A0A4Y4DNP6_GLUUR</name>
<keyword evidence="7" id="KW-0460">Magnesium</keyword>
<dbReference type="Pfam" id="PF03453">
    <property type="entry name" value="MoeA_N"/>
    <property type="match status" value="1"/>
</dbReference>
<dbReference type="InterPro" id="IPR005110">
    <property type="entry name" value="MoeA_linker/N"/>
</dbReference>
<dbReference type="RefSeq" id="WP_141364095.1">
    <property type="nucleotide sequence ID" value="NZ_BAAAJL010000011.1"/>
</dbReference>
<comment type="cofactor">
    <cofactor evidence="7">
        <name>Mg(2+)</name>
        <dbReference type="ChEBI" id="CHEBI:18420"/>
    </cofactor>
</comment>
<keyword evidence="7 9" id="KW-0808">Transferase</keyword>
<evidence type="ECO:0000256" key="4">
    <source>
        <dbReference type="ARBA" id="ARBA00022505"/>
    </source>
</evidence>
<dbReference type="FunFam" id="2.170.190.11:FF:000001">
    <property type="entry name" value="Molybdopterin molybdenumtransferase"/>
    <property type="match status" value="1"/>
</dbReference>
<dbReference type="Gene3D" id="2.170.190.11">
    <property type="entry name" value="Molybdopterin biosynthesis moea protein, domain 3"/>
    <property type="match status" value="1"/>
</dbReference>
<comment type="catalytic activity">
    <reaction evidence="6">
        <text>adenylyl-molybdopterin + molybdate = Mo-molybdopterin + AMP + H(+)</text>
        <dbReference type="Rhea" id="RHEA:35047"/>
        <dbReference type="ChEBI" id="CHEBI:15378"/>
        <dbReference type="ChEBI" id="CHEBI:36264"/>
        <dbReference type="ChEBI" id="CHEBI:62727"/>
        <dbReference type="ChEBI" id="CHEBI:71302"/>
        <dbReference type="ChEBI" id="CHEBI:456215"/>
        <dbReference type="EC" id="2.10.1.1"/>
    </reaction>
</comment>
<dbReference type="SUPFAM" id="SSF53218">
    <property type="entry name" value="Molybdenum cofactor biosynthesis proteins"/>
    <property type="match status" value="1"/>
</dbReference>
<dbReference type="Proteomes" id="UP000316612">
    <property type="component" value="Unassembled WGS sequence"/>
</dbReference>
<dbReference type="InterPro" id="IPR038987">
    <property type="entry name" value="MoeA-like"/>
</dbReference>
<dbReference type="GO" id="GO:0046872">
    <property type="term" value="F:metal ion binding"/>
    <property type="evidence" value="ECO:0007669"/>
    <property type="project" value="UniProtKB-UniRule"/>
</dbReference>
<dbReference type="Gene3D" id="3.40.980.10">
    <property type="entry name" value="MoaB/Mog-like domain"/>
    <property type="match status" value="1"/>
</dbReference>
<evidence type="ECO:0000256" key="5">
    <source>
        <dbReference type="ARBA" id="ARBA00023150"/>
    </source>
</evidence>
<dbReference type="SUPFAM" id="SSF63882">
    <property type="entry name" value="MoeA N-terminal region -like"/>
    <property type="match status" value="1"/>
</dbReference>
<dbReference type="InterPro" id="IPR005111">
    <property type="entry name" value="MoeA_C_domain_IV"/>
</dbReference>
<comment type="caution">
    <text evidence="9">The sequence shown here is derived from an EMBL/GenBank/DDBJ whole genome shotgun (WGS) entry which is preliminary data.</text>
</comment>
<dbReference type="EMBL" id="BJNY01000009">
    <property type="protein sequence ID" value="GED06237.1"/>
    <property type="molecule type" value="Genomic_DNA"/>
</dbReference>
<evidence type="ECO:0000256" key="1">
    <source>
        <dbReference type="ARBA" id="ARBA00002901"/>
    </source>
</evidence>
<dbReference type="InterPro" id="IPR001453">
    <property type="entry name" value="MoaB/Mog_dom"/>
</dbReference>
<feature type="domain" description="MoaB/Mog" evidence="8">
    <location>
        <begin position="185"/>
        <end position="323"/>
    </location>
</feature>
<dbReference type="GO" id="GO:0006777">
    <property type="term" value="P:Mo-molybdopterin cofactor biosynthetic process"/>
    <property type="evidence" value="ECO:0007669"/>
    <property type="project" value="UniProtKB-UniRule"/>
</dbReference>
<dbReference type="EC" id="2.10.1.1" evidence="7"/>
<dbReference type="NCBIfam" id="NF045515">
    <property type="entry name" value="Glp_gephyrin"/>
    <property type="match status" value="1"/>
</dbReference>
<evidence type="ECO:0000313" key="9">
    <source>
        <dbReference type="EMBL" id="GED06237.1"/>
    </source>
</evidence>
<dbReference type="Pfam" id="PF00994">
    <property type="entry name" value="MoCF_biosynth"/>
    <property type="match status" value="1"/>
</dbReference>
<keyword evidence="7" id="KW-0479">Metal-binding</keyword>
<dbReference type="SMART" id="SM00852">
    <property type="entry name" value="MoCF_biosynth"/>
    <property type="match status" value="1"/>
</dbReference>
<evidence type="ECO:0000256" key="3">
    <source>
        <dbReference type="ARBA" id="ARBA00010763"/>
    </source>
</evidence>
<dbReference type="InterPro" id="IPR036688">
    <property type="entry name" value="MoeA_C_domain_IV_sf"/>
</dbReference>
<proteinExistence type="inferred from homology"/>
<dbReference type="InterPro" id="IPR036425">
    <property type="entry name" value="MoaB/Mog-like_dom_sf"/>
</dbReference>
<dbReference type="PANTHER" id="PTHR10192">
    <property type="entry name" value="MOLYBDOPTERIN BIOSYNTHESIS PROTEIN"/>
    <property type="match status" value="1"/>
</dbReference>
<evidence type="ECO:0000256" key="6">
    <source>
        <dbReference type="ARBA" id="ARBA00047317"/>
    </source>
</evidence>
<dbReference type="SUPFAM" id="SSF63867">
    <property type="entry name" value="MoeA C-terminal domain-like"/>
    <property type="match status" value="1"/>
</dbReference>
<dbReference type="CDD" id="cd00887">
    <property type="entry name" value="MoeA"/>
    <property type="match status" value="1"/>
</dbReference>